<dbReference type="AlphaFoldDB" id="A0A9P1IUC2"/>
<dbReference type="Proteomes" id="UP001152747">
    <property type="component" value="Unassembled WGS sequence"/>
</dbReference>
<sequence length="441" mass="49612">MEDVESFPPGLEPLNADIPEGMEDKEEEETEATNENNETQEEEEEEDNPFADDDDSDEEGGGVQVTIRKVEPVVRIAQQQGKLDIDAAPMLNDKTIYDIDLAQMEDKPWRKPGADITDYFNYGFTEDTFNIYCERQKKLRSEFGNNQQKANQALFNNIHLVNPLANPVIAPMSASVVKVLTDNGGRFKPTTFPQPNQNMLNNDPPVMRTVIGGPPTQSAPVIDFSRPPPGMSMPPPNMDAPPGIDSDRPPGVLTPPSATNLSAIPASLDLNLGMPPPGMVGSFNPAMPPPMGLMGAPFAMAPFSRAGFGPGPGPSPIATNRPSYNEDDDRRRKRSRSPSKKESSSSSRRRDRERESSRRHRSRSRSTERKTSSRHRDDRDRKRDRRDDDERSSKKSRSSRRDDDDERRERKSEKSSRSRHNDEDNVETREQEEIEEEPQQE</sequence>
<name>A0A9P1IUC2_9PELO</name>
<feature type="region of interest" description="Disordered" evidence="5">
    <location>
        <begin position="307"/>
        <end position="441"/>
    </location>
</feature>
<dbReference type="GO" id="GO:0006397">
    <property type="term" value="P:mRNA processing"/>
    <property type="evidence" value="ECO:0007669"/>
    <property type="project" value="UniProtKB-KW"/>
</dbReference>
<keyword evidence="4" id="KW-0539">Nucleus</keyword>
<accession>A0A9P1IUC2</accession>
<comment type="caution">
    <text evidence="7">The sequence shown here is derived from an EMBL/GenBank/DDBJ whole genome shotgun (WGS) entry which is preliminary data.</text>
</comment>
<dbReference type="PANTHER" id="PTHR13484">
    <property type="entry name" value="FIP1-LIKE 1 PROTEIN"/>
    <property type="match status" value="1"/>
</dbReference>
<keyword evidence="3" id="KW-0507">mRNA processing</keyword>
<dbReference type="InterPro" id="IPR051187">
    <property type="entry name" value="Pre-mRNA_3'-end_processing_reg"/>
</dbReference>
<feature type="compositionally biased region" description="Basic and acidic residues" evidence="5">
    <location>
        <begin position="339"/>
        <end position="356"/>
    </location>
</feature>
<reference evidence="7" key="1">
    <citation type="submission" date="2022-11" db="EMBL/GenBank/DDBJ databases">
        <authorList>
            <person name="Kikuchi T."/>
        </authorList>
    </citation>
    <scope>NUCLEOTIDE SEQUENCE</scope>
    <source>
        <strain evidence="7">PS1010</strain>
    </source>
</reference>
<feature type="compositionally biased region" description="Acidic residues" evidence="5">
    <location>
        <begin position="20"/>
        <end position="60"/>
    </location>
</feature>
<proteinExistence type="inferred from homology"/>
<feature type="compositionally biased region" description="Pro residues" evidence="5">
    <location>
        <begin position="230"/>
        <end position="239"/>
    </location>
</feature>
<dbReference type="OrthoDB" id="1917198at2759"/>
<feature type="compositionally biased region" description="Basic and acidic residues" evidence="5">
    <location>
        <begin position="365"/>
        <end position="431"/>
    </location>
</feature>
<evidence type="ECO:0000256" key="3">
    <source>
        <dbReference type="ARBA" id="ARBA00022664"/>
    </source>
</evidence>
<organism evidence="7 8">
    <name type="scientific">Caenorhabditis angaria</name>
    <dbReference type="NCBI Taxonomy" id="860376"/>
    <lineage>
        <taxon>Eukaryota</taxon>
        <taxon>Metazoa</taxon>
        <taxon>Ecdysozoa</taxon>
        <taxon>Nematoda</taxon>
        <taxon>Chromadorea</taxon>
        <taxon>Rhabditida</taxon>
        <taxon>Rhabditina</taxon>
        <taxon>Rhabditomorpha</taxon>
        <taxon>Rhabditoidea</taxon>
        <taxon>Rhabditidae</taxon>
        <taxon>Peloderinae</taxon>
        <taxon>Caenorhabditis</taxon>
    </lineage>
</organism>
<feature type="region of interest" description="Disordered" evidence="5">
    <location>
        <begin position="230"/>
        <end position="256"/>
    </location>
</feature>
<gene>
    <name evidence="7" type="ORF">CAMP_LOCUS13538</name>
</gene>
<dbReference type="Pfam" id="PF05182">
    <property type="entry name" value="Fip1"/>
    <property type="match status" value="1"/>
</dbReference>
<protein>
    <recommendedName>
        <fullName evidence="6">Pre-mRNA polyadenylation factor Fip1 domain-containing protein</fullName>
    </recommendedName>
</protein>
<feature type="region of interest" description="Disordered" evidence="5">
    <location>
        <begin position="1"/>
        <end position="66"/>
    </location>
</feature>
<dbReference type="GO" id="GO:0005847">
    <property type="term" value="C:mRNA cleavage and polyadenylation specificity factor complex"/>
    <property type="evidence" value="ECO:0007669"/>
    <property type="project" value="TreeGrafter"/>
</dbReference>
<evidence type="ECO:0000256" key="4">
    <source>
        <dbReference type="ARBA" id="ARBA00023242"/>
    </source>
</evidence>
<feature type="compositionally biased region" description="Acidic residues" evidence="5">
    <location>
        <begin position="432"/>
        <end position="441"/>
    </location>
</feature>
<evidence type="ECO:0000256" key="1">
    <source>
        <dbReference type="ARBA" id="ARBA00004123"/>
    </source>
</evidence>
<evidence type="ECO:0000259" key="6">
    <source>
        <dbReference type="Pfam" id="PF05182"/>
    </source>
</evidence>
<comment type="similarity">
    <text evidence="2">Belongs to the FIP1 family.</text>
</comment>
<evidence type="ECO:0000313" key="8">
    <source>
        <dbReference type="Proteomes" id="UP001152747"/>
    </source>
</evidence>
<keyword evidence="8" id="KW-1185">Reference proteome</keyword>
<dbReference type="PANTHER" id="PTHR13484:SF0">
    <property type="entry name" value="PRE-MRNA 3'-END-PROCESSING FACTOR FIP1"/>
    <property type="match status" value="1"/>
</dbReference>
<comment type="subcellular location">
    <subcellularLocation>
        <location evidence="1">Nucleus</location>
    </subcellularLocation>
</comment>
<dbReference type="InterPro" id="IPR007854">
    <property type="entry name" value="Fip1_dom"/>
</dbReference>
<evidence type="ECO:0000313" key="7">
    <source>
        <dbReference type="EMBL" id="CAI5450901.1"/>
    </source>
</evidence>
<feature type="domain" description="Pre-mRNA polyadenylation factor Fip1" evidence="6">
    <location>
        <begin position="98"/>
        <end position="140"/>
    </location>
</feature>
<evidence type="ECO:0000256" key="5">
    <source>
        <dbReference type="SAM" id="MobiDB-lite"/>
    </source>
</evidence>
<dbReference type="EMBL" id="CANHGI010000005">
    <property type="protein sequence ID" value="CAI5450901.1"/>
    <property type="molecule type" value="Genomic_DNA"/>
</dbReference>
<evidence type="ECO:0000256" key="2">
    <source>
        <dbReference type="ARBA" id="ARBA00007459"/>
    </source>
</evidence>